<evidence type="ECO:0000313" key="6">
    <source>
        <dbReference type="Proteomes" id="UP000294581"/>
    </source>
</evidence>
<name>A0A4R8LUN2_9BACL</name>
<gene>
    <name evidence="5" type="ORF">C7445_101238</name>
</gene>
<dbReference type="EMBL" id="SORF01000001">
    <property type="protein sequence ID" value="TDY51238.1"/>
    <property type="molecule type" value="Genomic_DNA"/>
</dbReference>
<accession>A0A4R8LUN2</accession>
<evidence type="ECO:0000256" key="1">
    <source>
        <dbReference type="ARBA" id="ARBA00010688"/>
    </source>
</evidence>
<dbReference type="Proteomes" id="UP000294581">
    <property type="component" value="Unassembled WGS sequence"/>
</dbReference>
<evidence type="ECO:0000313" key="5">
    <source>
        <dbReference type="EMBL" id="TDY51238.1"/>
    </source>
</evidence>
<dbReference type="Pfam" id="PF00294">
    <property type="entry name" value="PfkB"/>
    <property type="match status" value="1"/>
</dbReference>
<sequence>MSKVMQSLGRVLTFGEPMVVCVPKEAGKLTEVREFRTDCAGAEMNTAIGLVRLQVPTSYLARVGDDPFGELIRRQLRAEGIDDTLVDVSVERPTGVYFKQWHGLKKQTQVFYYRAFSAMAGEGFAVDRAISQLKAKEFAWVHATGITWMIGSEARQSSFAIVQSAMLAGVPVSFDVNIRLKLAPIDAWRELVREVLPHAAWIFMGDGEADQLYGTSDADEIFKRLRDMGFTGTGVVVKCGEKGAELAASDVRLQVGAWPVENVVDTVGAGDGFNAGFIAGMMRRLPLERCLKLGSLVGAYAVTGSGDFSQYPTWAEVESHLNGKGVVQR</sequence>
<dbReference type="InterPro" id="IPR002173">
    <property type="entry name" value="Carboh/pur_kinase_PfkB_CS"/>
</dbReference>
<keyword evidence="6" id="KW-1185">Reference proteome</keyword>
<evidence type="ECO:0000256" key="2">
    <source>
        <dbReference type="ARBA" id="ARBA00022679"/>
    </source>
</evidence>
<dbReference type="InterPro" id="IPR029056">
    <property type="entry name" value="Ribokinase-like"/>
</dbReference>
<evidence type="ECO:0000256" key="3">
    <source>
        <dbReference type="ARBA" id="ARBA00022777"/>
    </source>
</evidence>
<reference evidence="5 6" key="1">
    <citation type="submission" date="2019-03" db="EMBL/GenBank/DDBJ databases">
        <title>Genomic Encyclopedia of Type Strains, Phase IV (KMG-IV): sequencing the most valuable type-strain genomes for metagenomic binning, comparative biology and taxonomic classification.</title>
        <authorList>
            <person name="Goeker M."/>
        </authorList>
    </citation>
    <scope>NUCLEOTIDE SEQUENCE [LARGE SCALE GENOMIC DNA]</scope>
    <source>
        <strain evidence="5 6">DSM 17974</strain>
    </source>
</reference>
<keyword evidence="2" id="KW-0808">Transferase</keyword>
<feature type="domain" description="Carbohydrate kinase PfkB" evidence="4">
    <location>
        <begin position="11"/>
        <end position="312"/>
    </location>
</feature>
<dbReference type="GO" id="GO:0016301">
    <property type="term" value="F:kinase activity"/>
    <property type="evidence" value="ECO:0007669"/>
    <property type="project" value="UniProtKB-KW"/>
</dbReference>
<dbReference type="SUPFAM" id="SSF53613">
    <property type="entry name" value="Ribokinase-like"/>
    <property type="match status" value="1"/>
</dbReference>
<dbReference type="Gene3D" id="3.40.1190.20">
    <property type="match status" value="1"/>
</dbReference>
<dbReference type="PANTHER" id="PTHR43320:SF2">
    <property type="entry name" value="2-DEHYDRO-3-DEOXYGLUCONOKINASE_2-DEHYDRO-3-DEOXYGALACTONOKINASE"/>
    <property type="match status" value="1"/>
</dbReference>
<dbReference type="InterPro" id="IPR011611">
    <property type="entry name" value="PfkB_dom"/>
</dbReference>
<dbReference type="AlphaFoldDB" id="A0A4R8LUN2"/>
<dbReference type="CDD" id="cd01166">
    <property type="entry name" value="KdgK"/>
    <property type="match status" value="1"/>
</dbReference>
<evidence type="ECO:0000259" key="4">
    <source>
        <dbReference type="Pfam" id="PF00294"/>
    </source>
</evidence>
<organism evidence="5 6">
    <name type="scientific">Alicyclobacillus sacchari</name>
    <dbReference type="NCBI Taxonomy" id="392010"/>
    <lineage>
        <taxon>Bacteria</taxon>
        <taxon>Bacillati</taxon>
        <taxon>Bacillota</taxon>
        <taxon>Bacilli</taxon>
        <taxon>Bacillales</taxon>
        <taxon>Alicyclobacillaceae</taxon>
        <taxon>Alicyclobacillus</taxon>
    </lineage>
</organism>
<dbReference type="PROSITE" id="PS00584">
    <property type="entry name" value="PFKB_KINASES_2"/>
    <property type="match status" value="1"/>
</dbReference>
<keyword evidence="3 5" id="KW-0418">Kinase</keyword>
<dbReference type="PANTHER" id="PTHR43320">
    <property type="entry name" value="SUGAR KINASE"/>
    <property type="match status" value="1"/>
</dbReference>
<proteinExistence type="inferred from homology"/>
<protein>
    <submittedName>
        <fullName evidence="5">2-dehydro-3-deoxygluconokinase</fullName>
    </submittedName>
</protein>
<dbReference type="InterPro" id="IPR052700">
    <property type="entry name" value="Carb_kinase_PfkB-like"/>
</dbReference>
<dbReference type="RefSeq" id="WP_243834867.1">
    <property type="nucleotide sequence ID" value="NZ_BSUS01000001.1"/>
</dbReference>
<comment type="similarity">
    <text evidence="1">Belongs to the carbohydrate kinase PfkB family.</text>
</comment>
<comment type="caution">
    <text evidence="5">The sequence shown here is derived from an EMBL/GenBank/DDBJ whole genome shotgun (WGS) entry which is preliminary data.</text>
</comment>